<feature type="transmembrane region" description="Helical" evidence="1">
    <location>
        <begin position="113"/>
        <end position="136"/>
    </location>
</feature>
<dbReference type="RefSeq" id="WP_130610103.1">
    <property type="nucleotide sequence ID" value="NZ_AP019368.1"/>
</dbReference>
<feature type="transmembrane region" description="Helical" evidence="1">
    <location>
        <begin position="62"/>
        <end position="80"/>
    </location>
</feature>
<sequence>MAQKFSNPQGSSSSQNNNAPAKKITPALFFSGIFVAISFIVMLIPLALFNVAQVAAMLGKRIALFLMAAVAGSFFLFGYLFSNLNIMAMGFLVILAIPFFMSAIYFREKRKHWLYAASVLFLPAVLFFSCICFTPVKLIEQNGEIKSELQLSIEQKKEQLQAEIAGRKPTAGETQLSAKYDQLSEQIAQIISMPEVKKFIEYNSWQRIAYFVYGAMASTFLIGLLTSFANVVFVDFGYEQIERLRSVVNYIRRNPSSFSSQIVSVLFSMPMVRANRLETPIYINHHSSQSVRMETNGQKTSFLTALWKPLKPKNTILWQGYAFQYEGKSAWDLRSFSLPLPLALFAVAFIGTIAFWYGNLDSIIASLGQGSFAPVLAVLSALSFVILTIVALQGMFTVYKRLSTLLILILVSVFFILSSKIFFGPYAILAVFGAVGLFDYVYDWRGRKLKS</sequence>
<dbReference type="OrthoDB" id="5292435at2"/>
<accession>A0A4P2VLX4</accession>
<gene>
    <name evidence="2" type="ORF">JCM31447_21550</name>
</gene>
<keyword evidence="3" id="KW-1185">Reference proteome</keyword>
<evidence type="ECO:0000313" key="3">
    <source>
        <dbReference type="Proteomes" id="UP000291236"/>
    </source>
</evidence>
<feature type="transmembrane region" description="Helical" evidence="1">
    <location>
        <begin position="338"/>
        <end position="358"/>
    </location>
</feature>
<feature type="transmembrane region" description="Helical" evidence="1">
    <location>
        <begin position="399"/>
        <end position="417"/>
    </location>
</feature>
<dbReference type="Proteomes" id="UP000291236">
    <property type="component" value="Chromosome"/>
</dbReference>
<feature type="transmembrane region" description="Helical" evidence="1">
    <location>
        <begin position="208"/>
        <end position="236"/>
    </location>
</feature>
<keyword evidence="1" id="KW-0812">Transmembrane</keyword>
<evidence type="ECO:0000256" key="1">
    <source>
        <dbReference type="SAM" id="Phobius"/>
    </source>
</evidence>
<feature type="transmembrane region" description="Helical" evidence="1">
    <location>
        <begin position="86"/>
        <end position="106"/>
    </location>
</feature>
<feature type="transmembrane region" description="Helical" evidence="1">
    <location>
        <begin position="27"/>
        <end position="50"/>
    </location>
</feature>
<dbReference type="EMBL" id="AP019368">
    <property type="protein sequence ID" value="BBH53708.1"/>
    <property type="molecule type" value="Genomic_DNA"/>
</dbReference>
<name>A0A4P2VLX4_FLUSA</name>
<dbReference type="KEGG" id="sbf:JCM31447_21550"/>
<proteinExistence type="predicted"/>
<protein>
    <submittedName>
        <fullName evidence="2">Uncharacterized protein</fullName>
    </submittedName>
</protein>
<keyword evidence="1" id="KW-0472">Membrane</keyword>
<reference evidence="2 3" key="1">
    <citation type="submission" date="2018-12" db="EMBL/GenBank/DDBJ databases">
        <title>Rubrispira sanarue gen. nov., sp., nov., a member of the order Silvanigrellales, isolated from a brackish lake in Hamamatsu Japan.</title>
        <authorList>
            <person name="Maejima Y."/>
            <person name="Iino T."/>
            <person name="Muraguchi Y."/>
            <person name="Fukuda K."/>
            <person name="Nojiri H."/>
            <person name="Ohkuma M."/>
            <person name="Moriuchi R."/>
            <person name="Dohra H."/>
            <person name="Kimbara K."/>
            <person name="Shintani M."/>
        </authorList>
    </citation>
    <scope>NUCLEOTIDE SEQUENCE [LARGE SCALE GENOMIC DNA]</scope>
    <source>
        <strain evidence="2 3">RF1110005</strain>
    </source>
</reference>
<organism evidence="2 3">
    <name type="scientific">Fluviispira sanaruensis</name>
    <dbReference type="NCBI Taxonomy" id="2493639"/>
    <lineage>
        <taxon>Bacteria</taxon>
        <taxon>Pseudomonadati</taxon>
        <taxon>Bdellovibrionota</taxon>
        <taxon>Oligoflexia</taxon>
        <taxon>Silvanigrellales</taxon>
        <taxon>Silvanigrellaceae</taxon>
        <taxon>Fluviispira</taxon>
    </lineage>
</organism>
<keyword evidence="1" id="KW-1133">Transmembrane helix</keyword>
<feature type="transmembrane region" description="Helical" evidence="1">
    <location>
        <begin position="370"/>
        <end position="392"/>
    </location>
</feature>
<dbReference type="AlphaFoldDB" id="A0A4P2VLX4"/>
<evidence type="ECO:0000313" key="2">
    <source>
        <dbReference type="EMBL" id="BBH53708.1"/>
    </source>
</evidence>
<feature type="transmembrane region" description="Helical" evidence="1">
    <location>
        <begin position="423"/>
        <end position="442"/>
    </location>
</feature>